<reference evidence="2" key="1">
    <citation type="submission" date="2014-12" db="EMBL/GenBank/DDBJ databases">
        <title>Insight into the proteome of Arion vulgaris.</title>
        <authorList>
            <person name="Aradska J."/>
            <person name="Bulat T."/>
            <person name="Smidak R."/>
            <person name="Sarate P."/>
            <person name="Gangsoo J."/>
            <person name="Sialana F."/>
            <person name="Bilban M."/>
            <person name="Lubec G."/>
        </authorList>
    </citation>
    <scope>NUCLEOTIDE SEQUENCE</scope>
    <source>
        <tissue evidence="2">Skin</tissue>
    </source>
</reference>
<dbReference type="AlphaFoldDB" id="A0A0B6YEE3"/>
<gene>
    <name evidence="2" type="primary">ORF23198</name>
</gene>
<evidence type="ECO:0000256" key="1">
    <source>
        <dbReference type="SAM" id="MobiDB-lite"/>
    </source>
</evidence>
<proteinExistence type="predicted"/>
<dbReference type="EMBL" id="HACG01007727">
    <property type="protein sequence ID" value="CEK54592.1"/>
    <property type="molecule type" value="Transcribed_RNA"/>
</dbReference>
<sequence>IGGRPGGISSAAVGNDSPAALLGNIAPMGRGQSSFPGQASIGMNRNMFNTNLARSIPGKDVITNIPGNRGTVGDGILGRPNIMEDKSLAESGDTMGQMDKFTNKFSNELSQSADSRKSDVMDWEVEEDEPDDRFLGSQKYFDQDIPGDKLNVNRDKVPAPDGRPLLGPDGRPLLGTDGRPLLGPDGRPLLGPDGRPILGPDVRPLLGPDG</sequence>
<feature type="compositionally biased region" description="Low complexity" evidence="1">
    <location>
        <begin position="160"/>
        <end position="201"/>
    </location>
</feature>
<name>A0A0B6YEE3_9EUPU</name>
<feature type="non-terminal residue" evidence="2">
    <location>
        <position position="210"/>
    </location>
</feature>
<feature type="region of interest" description="Disordered" evidence="1">
    <location>
        <begin position="142"/>
        <end position="210"/>
    </location>
</feature>
<feature type="non-terminal residue" evidence="2">
    <location>
        <position position="1"/>
    </location>
</feature>
<organism evidence="2">
    <name type="scientific">Arion vulgaris</name>
    <dbReference type="NCBI Taxonomy" id="1028688"/>
    <lineage>
        <taxon>Eukaryota</taxon>
        <taxon>Metazoa</taxon>
        <taxon>Spiralia</taxon>
        <taxon>Lophotrochozoa</taxon>
        <taxon>Mollusca</taxon>
        <taxon>Gastropoda</taxon>
        <taxon>Heterobranchia</taxon>
        <taxon>Euthyneura</taxon>
        <taxon>Panpulmonata</taxon>
        <taxon>Eupulmonata</taxon>
        <taxon>Stylommatophora</taxon>
        <taxon>Helicina</taxon>
        <taxon>Arionoidea</taxon>
        <taxon>Arionidae</taxon>
        <taxon>Arion</taxon>
    </lineage>
</organism>
<protein>
    <submittedName>
        <fullName evidence="2">Uncharacterized protein</fullName>
    </submittedName>
</protein>
<evidence type="ECO:0000313" key="2">
    <source>
        <dbReference type="EMBL" id="CEK54592.1"/>
    </source>
</evidence>
<accession>A0A0B6YEE3</accession>